<dbReference type="Pfam" id="PF01553">
    <property type="entry name" value="Acyltransferase"/>
    <property type="match status" value="1"/>
</dbReference>
<evidence type="ECO:0000259" key="7">
    <source>
        <dbReference type="SMART" id="SM00563"/>
    </source>
</evidence>
<feature type="transmembrane region" description="Helical" evidence="6">
    <location>
        <begin position="711"/>
        <end position="735"/>
    </location>
</feature>
<sequence length="1224" mass="138103">MSALFVKIFYLVKRNKWLAAGLSFLLLFVFGYYASKIKFEEDITRIIPRSEQGDITTKVFQQLKFSDKITVLIKRTGDGTIDDLTNVASDFLERADTCKQYIKSVQGRVDDAAIEQTFDFVYGNLPLFLNHEDYKRIEPGLSADSIAERVENNYKTLISPTGIVAKNFIVNDPLGLSFMALQKLQAQNVSGEFHLKDGYIVTKDEQSLLLFIDPVLSGSETEQNTDFVAKLNAIKDTLNTAYKARAHLDYYGSSFIAVANAKQIKTDILTTVLISMGVLMLLLVLYFRKIYVPVIIFIPSVFGGLFALMCMYFLRDSISAISLSIGAVLLGVTIDYALHILTHYKNGESIEQLFKDIVKPLIMSSSTTAVAFLCLLFVNSGALQDLGIFASISVIMSAVFSIIIIPHLYEPEQSTVVKRKTILDKMAAYPFEKSKVLIIGSLVLIVLSAFTYRYVSFDDDISKLNYIPNHIKAVEKQLETSTSLTSKSLYLVVHGGSRSEVLEKNSALSAALDDYRKDGRIISFSSLAGLVLSDREQAEKRDEWRRFWTPVRVASVKNELIAAGSKVGFKPETHQRFYALLTDSTGNVSIEDYGVVPAFLTDEFFNEKNGLVTLTTLVKVEDDKRADFVKALSATEKDVVIIDRKQLNETFLGHLKDDFNSLINYSLVAVILILWFFFRRVELVLISLVPIAITGLVTMGLMGLLNIQLNIFSTIVTTLIFGHGIDFTIFMTSALQKEHTYGKNEFTTYRTSILLAVLTTVLAIGALVFAKHPALKSISTLSLLGVFSALIITFVFYPIIFRMCITNRVKKHKSPATLKLFVFSVLSFLYYGLGCILMSLLGNIIKKVYPGSAEKKMLVIRKLMQKFGTSVLYSYPFFSKKIVNRANEDFHKQSVIISNHSSFLDSLSFVMLSPKVMFLVNEWVYNSPIFGRVMKLAGFYPVAEGVEGSVDHLKEKVAQGYSLMIFPEGTRSDDNTIGRFHKGAFYLADHFGLDIIPVYTHGNSDLIPKGDFIIYEGSMTLKVGERISKDDLSFGTSYSERTKKISRFFKEEFIKVRQAYEDENYYEKKLYLAFLYKDADVVKAVKSDFKKNKLAYYAMFFHILPKAKIYHYADDFGQIDLLLSWQHPSRKMVTYIHNEEKRDAAKVNFLVGKRKIFYRDNDAPDMEAADTLLISSQRVFSVIIPDTIQYIYSINNAGKGSIEALSDFKEFVNQNGLTGYKRNV</sequence>
<evidence type="ECO:0000313" key="8">
    <source>
        <dbReference type="EMBL" id="MDA3615214.1"/>
    </source>
</evidence>
<dbReference type="RefSeq" id="WP_407031539.1">
    <property type="nucleotide sequence ID" value="NZ_JAQGEF010000011.1"/>
</dbReference>
<evidence type="ECO:0000256" key="4">
    <source>
        <dbReference type="ARBA" id="ARBA00022989"/>
    </source>
</evidence>
<evidence type="ECO:0000256" key="3">
    <source>
        <dbReference type="ARBA" id="ARBA00022692"/>
    </source>
</evidence>
<comment type="subcellular location">
    <subcellularLocation>
        <location evidence="1">Cell membrane</location>
        <topology evidence="1">Multi-pass membrane protein</topology>
    </subcellularLocation>
</comment>
<proteinExistence type="predicted"/>
<name>A0ABT4UK39_9BACT</name>
<evidence type="ECO:0000256" key="5">
    <source>
        <dbReference type="ARBA" id="ARBA00023136"/>
    </source>
</evidence>
<dbReference type="EMBL" id="JAQGEF010000011">
    <property type="protein sequence ID" value="MDA3615214.1"/>
    <property type="molecule type" value="Genomic_DNA"/>
</dbReference>
<dbReference type="CDD" id="cd07989">
    <property type="entry name" value="LPLAT_AGPAT-like"/>
    <property type="match status" value="1"/>
</dbReference>
<feature type="transmembrane region" description="Helical" evidence="6">
    <location>
        <begin position="781"/>
        <end position="800"/>
    </location>
</feature>
<feature type="transmembrane region" description="Helical" evidence="6">
    <location>
        <begin position="662"/>
        <end position="678"/>
    </location>
</feature>
<keyword evidence="5 6" id="KW-0472">Membrane</keyword>
<dbReference type="PANTHER" id="PTHR33406:SF13">
    <property type="entry name" value="MEMBRANE PROTEIN YDFJ"/>
    <property type="match status" value="1"/>
</dbReference>
<feature type="transmembrane region" description="Helical" evidence="6">
    <location>
        <begin position="320"/>
        <end position="341"/>
    </location>
</feature>
<dbReference type="Gene3D" id="1.20.1640.10">
    <property type="entry name" value="Multidrug efflux transporter AcrB transmembrane domain"/>
    <property type="match status" value="2"/>
</dbReference>
<evidence type="ECO:0000256" key="1">
    <source>
        <dbReference type="ARBA" id="ARBA00004651"/>
    </source>
</evidence>
<feature type="transmembrane region" description="Helical" evidence="6">
    <location>
        <begin position="294"/>
        <end position="314"/>
    </location>
</feature>
<reference evidence="8 9" key="1">
    <citation type="submission" date="2022-12" db="EMBL/GenBank/DDBJ databases">
        <title>Chitinophagaceae gen. sp. nov., a new member of the family Chitinophagaceae, isolated from soil in a chemical factory.</title>
        <authorList>
            <person name="Ke Z."/>
        </authorList>
    </citation>
    <scope>NUCLEOTIDE SEQUENCE [LARGE SCALE GENOMIC DNA]</scope>
    <source>
        <strain evidence="8 9">LY-5</strain>
    </source>
</reference>
<dbReference type="SUPFAM" id="SSF82866">
    <property type="entry name" value="Multidrug efflux transporter AcrB transmembrane domain"/>
    <property type="match status" value="2"/>
</dbReference>
<keyword evidence="2" id="KW-1003">Cell membrane</keyword>
<organism evidence="8 9">
    <name type="scientific">Polluticaenibacter yanchengensis</name>
    <dbReference type="NCBI Taxonomy" id="3014562"/>
    <lineage>
        <taxon>Bacteria</taxon>
        <taxon>Pseudomonadati</taxon>
        <taxon>Bacteroidota</taxon>
        <taxon>Chitinophagia</taxon>
        <taxon>Chitinophagales</taxon>
        <taxon>Chitinophagaceae</taxon>
        <taxon>Polluticaenibacter</taxon>
    </lineage>
</organism>
<dbReference type="SUPFAM" id="SSF69593">
    <property type="entry name" value="Glycerol-3-phosphate (1)-acyltransferase"/>
    <property type="match status" value="1"/>
</dbReference>
<keyword evidence="9" id="KW-1185">Reference proteome</keyword>
<evidence type="ECO:0000313" key="9">
    <source>
        <dbReference type="Proteomes" id="UP001210231"/>
    </source>
</evidence>
<feature type="transmembrane region" description="Helical" evidence="6">
    <location>
        <begin position="361"/>
        <end position="382"/>
    </location>
</feature>
<feature type="transmembrane region" description="Helical" evidence="6">
    <location>
        <begin position="820"/>
        <end position="841"/>
    </location>
</feature>
<keyword evidence="3 6" id="KW-0812">Transmembrane</keyword>
<feature type="transmembrane region" description="Helical" evidence="6">
    <location>
        <begin position="436"/>
        <end position="455"/>
    </location>
</feature>
<accession>A0ABT4UK39</accession>
<feature type="transmembrane region" description="Helical" evidence="6">
    <location>
        <begin position="747"/>
        <end position="769"/>
    </location>
</feature>
<feature type="domain" description="Phospholipid/glycerol acyltransferase" evidence="7">
    <location>
        <begin position="894"/>
        <end position="1003"/>
    </location>
</feature>
<dbReference type="Pfam" id="PF03176">
    <property type="entry name" value="MMPL"/>
    <property type="match status" value="2"/>
</dbReference>
<protein>
    <submittedName>
        <fullName evidence="8">MMPL family transporter</fullName>
    </submittedName>
</protein>
<dbReference type="Proteomes" id="UP001210231">
    <property type="component" value="Unassembled WGS sequence"/>
</dbReference>
<dbReference type="InterPro" id="IPR050545">
    <property type="entry name" value="Mycobact_MmpL"/>
</dbReference>
<evidence type="ECO:0000256" key="2">
    <source>
        <dbReference type="ARBA" id="ARBA00022475"/>
    </source>
</evidence>
<feature type="transmembrane region" description="Helical" evidence="6">
    <location>
        <begin position="388"/>
        <end position="409"/>
    </location>
</feature>
<evidence type="ECO:0000256" key="6">
    <source>
        <dbReference type="SAM" id="Phobius"/>
    </source>
</evidence>
<dbReference type="InterPro" id="IPR004869">
    <property type="entry name" value="MMPL_dom"/>
</dbReference>
<keyword evidence="4 6" id="KW-1133">Transmembrane helix</keyword>
<dbReference type="PANTHER" id="PTHR33406">
    <property type="entry name" value="MEMBRANE PROTEIN MJ1562-RELATED"/>
    <property type="match status" value="1"/>
</dbReference>
<gene>
    <name evidence="8" type="ORF">O3P16_10380</name>
</gene>
<dbReference type="SMART" id="SM00563">
    <property type="entry name" value="PlsC"/>
    <property type="match status" value="1"/>
</dbReference>
<dbReference type="InterPro" id="IPR002123">
    <property type="entry name" value="Plipid/glycerol_acylTrfase"/>
</dbReference>
<feature type="transmembrane region" description="Helical" evidence="6">
    <location>
        <begin position="685"/>
        <end position="705"/>
    </location>
</feature>
<feature type="transmembrane region" description="Helical" evidence="6">
    <location>
        <begin position="268"/>
        <end position="287"/>
    </location>
</feature>
<comment type="caution">
    <text evidence="8">The sequence shown here is derived from an EMBL/GenBank/DDBJ whole genome shotgun (WGS) entry which is preliminary data.</text>
</comment>